<reference evidence="2 3" key="1">
    <citation type="submission" date="2024-10" db="EMBL/GenBank/DDBJ databases">
        <authorList>
            <person name="Yibar A."/>
            <person name="Saticioglu I.B."/>
            <person name="Duman M."/>
            <person name="Ajmi N."/>
            <person name="Gurler F."/>
            <person name="Ay H."/>
            <person name="Onuk E."/>
            <person name="Guler S."/>
            <person name="Romalde J.L."/>
        </authorList>
    </citation>
    <scope>NUCLEOTIDE SEQUENCE [LARGE SCALE GENOMIC DNA]</scope>
    <source>
        <strain evidence="2 3">1-TCBS-B</strain>
    </source>
</reference>
<accession>A0ABW7INF7</accession>
<dbReference type="SMART" id="SM00901">
    <property type="entry name" value="FRG"/>
    <property type="match status" value="1"/>
</dbReference>
<evidence type="ECO:0000313" key="2">
    <source>
        <dbReference type="EMBL" id="MFH0263171.1"/>
    </source>
</evidence>
<feature type="domain" description="FRG" evidence="1">
    <location>
        <begin position="28"/>
        <end position="123"/>
    </location>
</feature>
<proteinExistence type="predicted"/>
<dbReference type="EMBL" id="JBIHSF010000011">
    <property type="protein sequence ID" value="MFH0263171.1"/>
    <property type="molecule type" value="Genomic_DNA"/>
</dbReference>
<name>A0ABW7INF7_9VIBR</name>
<protein>
    <submittedName>
        <fullName evidence="2">FRG domain-containing protein</fullName>
    </submittedName>
</protein>
<dbReference type="InterPro" id="IPR014966">
    <property type="entry name" value="FRG-dom"/>
</dbReference>
<evidence type="ECO:0000313" key="3">
    <source>
        <dbReference type="Proteomes" id="UP001607125"/>
    </source>
</evidence>
<keyword evidence="3" id="KW-1185">Reference proteome</keyword>
<organism evidence="2 3">
    <name type="scientific">Vibrio barjaei</name>
    <dbReference type="NCBI Taxonomy" id="1676683"/>
    <lineage>
        <taxon>Bacteria</taxon>
        <taxon>Pseudomonadati</taxon>
        <taxon>Pseudomonadota</taxon>
        <taxon>Gammaproteobacteria</taxon>
        <taxon>Vibrionales</taxon>
        <taxon>Vibrionaceae</taxon>
        <taxon>Vibrio</taxon>
    </lineage>
</organism>
<dbReference type="RefSeq" id="WP_394630075.1">
    <property type="nucleotide sequence ID" value="NZ_JBIHSF010000011.1"/>
</dbReference>
<evidence type="ECO:0000259" key="1">
    <source>
        <dbReference type="SMART" id="SM00901"/>
    </source>
</evidence>
<dbReference type="Proteomes" id="UP001607125">
    <property type="component" value="Unassembled WGS sequence"/>
</dbReference>
<dbReference type="Pfam" id="PF08867">
    <property type="entry name" value="FRG"/>
    <property type="match status" value="1"/>
</dbReference>
<sequence>MFIMNDKHYINTIEELYEIVNLFSECNNNEPLIYRAEECSKGGLIPSLGKVNSNNLRRVEQELLSTMKVYGAPMVDSRDINEWLLMCLSNQQGFPTRLLEWTDSLFNAMWSVCNSATKDCVNILKVQDCHKVNFINSPHGIENTKIFKATDCDFRTTKDDEWYSIHPFEKERNGSLLSLYDDQRYVTDLISVYISPSVKNNLLKELISMSALNKTSITVEEKMTNIDSDHNVDNNDKANKGEISNDLEVIVHDRKLEQYGRKYHQDFDFD</sequence>
<gene>
    <name evidence="2" type="ORF">ACGRH2_22515</name>
</gene>
<comment type="caution">
    <text evidence="2">The sequence shown here is derived from an EMBL/GenBank/DDBJ whole genome shotgun (WGS) entry which is preliminary data.</text>
</comment>